<gene>
    <name evidence="1" type="ORF">BDN72DRAFT_605914</name>
</gene>
<organism evidence="1 2">
    <name type="scientific">Pluteus cervinus</name>
    <dbReference type="NCBI Taxonomy" id="181527"/>
    <lineage>
        <taxon>Eukaryota</taxon>
        <taxon>Fungi</taxon>
        <taxon>Dikarya</taxon>
        <taxon>Basidiomycota</taxon>
        <taxon>Agaricomycotina</taxon>
        <taxon>Agaricomycetes</taxon>
        <taxon>Agaricomycetidae</taxon>
        <taxon>Agaricales</taxon>
        <taxon>Pluteineae</taxon>
        <taxon>Pluteaceae</taxon>
        <taxon>Pluteus</taxon>
    </lineage>
</organism>
<keyword evidence="2" id="KW-1185">Reference proteome</keyword>
<accession>A0ACD3BA59</accession>
<dbReference type="EMBL" id="ML208265">
    <property type="protein sequence ID" value="TFK75040.1"/>
    <property type="molecule type" value="Genomic_DNA"/>
</dbReference>
<protein>
    <submittedName>
        <fullName evidence="1">Uncharacterized protein</fullName>
    </submittedName>
</protein>
<dbReference type="Proteomes" id="UP000308600">
    <property type="component" value="Unassembled WGS sequence"/>
</dbReference>
<proteinExistence type="predicted"/>
<name>A0ACD3BA59_9AGAR</name>
<evidence type="ECO:0000313" key="2">
    <source>
        <dbReference type="Proteomes" id="UP000308600"/>
    </source>
</evidence>
<reference evidence="1 2" key="1">
    <citation type="journal article" date="2019" name="Nat. Ecol. Evol.">
        <title>Megaphylogeny resolves global patterns of mushroom evolution.</title>
        <authorList>
            <person name="Varga T."/>
            <person name="Krizsan K."/>
            <person name="Foldi C."/>
            <person name="Dima B."/>
            <person name="Sanchez-Garcia M."/>
            <person name="Sanchez-Ramirez S."/>
            <person name="Szollosi G.J."/>
            <person name="Szarkandi J.G."/>
            <person name="Papp V."/>
            <person name="Albert L."/>
            <person name="Andreopoulos W."/>
            <person name="Angelini C."/>
            <person name="Antonin V."/>
            <person name="Barry K.W."/>
            <person name="Bougher N.L."/>
            <person name="Buchanan P."/>
            <person name="Buyck B."/>
            <person name="Bense V."/>
            <person name="Catcheside P."/>
            <person name="Chovatia M."/>
            <person name="Cooper J."/>
            <person name="Damon W."/>
            <person name="Desjardin D."/>
            <person name="Finy P."/>
            <person name="Geml J."/>
            <person name="Haridas S."/>
            <person name="Hughes K."/>
            <person name="Justo A."/>
            <person name="Karasinski D."/>
            <person name="Kautmanova I."/>
            <person name="Kiss B."/>
            <person name="Kocsube S."/>
            <person name="Kotiranta H."/>
            <person name="LaButti K.M."/>
            <person name="Lechner B.E."/>
            <person name="Liimatainen K."/>
            <person name="Lipzen A."/>
            <person name="Lukacs Z."/>
            <person name="Mihaltcheva S."/>
            <person name="Morgado L.N."/>
            <person name="Niskanen T."/>
            <person name="Noordeloos M.E."/>
            <person name="Ohm R.A."/>
            <person name="Ortiz-Santana B."/>
            <person name="Ovrebo C."/>
            <person name="Racz N."/>
            <person name="Riley R."/>
            <person name="Savchenko A."/>
            <person name="Shiryaev A."/>
            <person name="Soop K."/>
            <person name="Spirin V."/>
            <person name="Szebenyi C."/>
            <person name="Tomsovsky M."/>
            <person name="Tulloss R.E."/>
            <person name="Uehling J."/>
            <person name="Grigoriev I.V."/>
            <person name="Vagvolgyi C."/>
            <person name="Papp T."/>
            <person name="Martin F.M."/>
            <person name="Miettinen O."/>
            <person name="Hibbett D.S."/>
            <person name="Nagy L.G."/>
        </authorList>
    </citation>
    <scope>NUCLEOTIDE SEQUENCE [LARGE SCALE GENOMIC DNA]</scope>
    <source>
        <strain evidence="1 2">NL-1719</strain>
    </source>
</reference>
<evidence type="ECO:0000313" key="1">
    <source>
        <dbReference type="EMBL" id="TFK75040.1"/>
    </source>
</evidence>
<sequence>MSSSIDPNLLFRTIQHLRYAMAGAYCIQIYDWIAMARLEHRFVHRAPTWTLMKGAYLICRYYPLVVVPIVMWQYLGNFTLETCKSMVLPINAIMTPFLFTAQGVMLVRAYAFTGRKPQILALLLVFYAILLGVDFWVFCDHYAPPPVAYYEAVGVTGCFPDHGSGELHFRLGLVKLAATSMDLVSLLVVMIHCRKTYRSQGVLVSFFVNQGLGAFAAITAINMACAIFYYQPNSAYDRVGLPFVLVVPNVIACRVILELRQKATPTMDDLVQHHSTIVRNALANCPSSNYDMWTIHEPSAHDDDSSGQS</sequence>